<feature type="domain" description="Calcineurin-like phosphoesterase" evidence="5">
    <location>
        <begin position="30"/>
        <end position="244"/>
    </location>
</feature>
<evidence type="ECO:0000256" key="1">
    <source>
        <dbReference type="ARBA" id="ARBA00006654"/>
    </source>
</evidence>
<protein>
    <submittedName>
        <fullName evidence="7">Metallo-dependent phosphatase</fullName>
    </submittedName>
</protein>
<feature type="domain" description="5'-Nucleotidase C-terminal" evidence="6">
    <location>
        <begin position="319"/>
        <end position="470"/>
    </location>
</feature>
<organism evidence="7 8">
    <name type="scientific">Trichocladium antarcticum</name>
    <dbReference type="NCBI Taxonomy" id="1450529"/>
    <lineage>
        <taxon>Eukaryota</taxon>
        <taxon>Fungi</taxon>
        <taxon>Dikarya</taxon>
        <taxon>Ascomycota</taxon>
        <taxon>Pezizomycotina</taxon>
        <taxon>Sordariomycetes</taxon>
        <taxon>Sordariomycetidae</taxon>
        <taxon>Sordariales</taxon>
        <taxon>Chaetomiaceae</taxon>
        <taxon>Trichocladium</taxon>
    </lineage>
</organism>
<gene>
    <name evidence="7" type="ORF">BT67DRAFT_465331</name>
</gene>
<proteinExistence type="inferred from homology"/>
<dbReference type="Gene3D" id="3.60.21.10">
    <property type="match status" value="1"/>
</dbReference>
<dbReference type="GO" id="GO:0009166">
    <property type="term" value="P:nucleotide catabolic process"/>
    <property type="evidence" value="ECO:0007669"/>
    <property type="project" value="InterPro"/>
</dbReference>
<dbReference type="SUPFAM" id="SSF55816">
    <property type="entry name" value="5'-nucleotidase (syn. UDP-sugar hydrolase), C-terminal domain"/>
    <property type="match status" value="1"/>
</dbReference>
<keyword evidence="3" id="KW-0378">Hydrolase</keyword>
<feature type="compositionally biased region" description="Polar residues" evidence="4">
    <location>
        <begin position="12"/>
        <end position="21"/>
    </location>
</feature>
<evidence type="ECO:0000313" key="8">
    <source>
        <dbReference type="Proteomes" id="UP001304895"/>
    </source>
</evidence>
<accession>A0AAN6Z9L6</accession>
<evidence type="ECO:0000256" key="3">
    <source>
        <dbReference type="RuleBase" id="RU362119"/>
    </source>
</evidence>
<keyword evidence="2" id="KW-0732">Signal</keyword>
<dbReference type="Proteomes" id="UP001304895">
    <property type="component" value="Unassembled WGS sequence"/>
</dbReference>
<dbReference type="InterPro" id="IPR008334">
    <property type="entry name" value="5'-Nucleotdase_C"/>
</dbReference>
<keyword evidence="8" id="KW-1185">Reference proteome</keyword>
<dbReference type="InterPro" id="IPR004843">
    <property type="entry name" value="Calcineurin-like_PHP"/>
</dbReference>
<dbReference type="EMBL" id="MU853446">
    <property type="protein sequence ID" value="KAK4129951.1"/>
    <property type="molecule type" value="Genomic_DNA"/>
</dbReference>
<evidence type="ECO:0000256" key="4">
    <source>
        <dbReference type="SAM" id="MobiDB-lite"/>
    </source>
</evidence>
<comment type="caution">
    <text evidence="7">The sequence shown here is derived from an EMBL/GenBank/DDBJ whole genome shotgun (WGS) entry which is preliminary data.</text>
</comment>
<dbReference type="InterPro" id="IPR029052">
    <property type="entry name" value="Metallo-depent_PP-like"/>
</dbReference>
<dbReference type="GO" id="GO:0016787">
    <property type="term" value="F:hydrolase activity"/>
    <property type="evidence" value="ECO:0007669"/>
    <property type="project" value="UniProtKB-KW"/>
</dbReference>
<dbReference type="InterPro" id="IPR041821">
    <property type="entry name" value="CG11883_N"/>
</dbReference>
<dbReference type="PANTHER" id="PTHR11575">
    <property type="entry name" value="5'-NUCLEOTIDASE-RELATED"/>
    <property type="match status" value="1"/>
</dbReference>
<dbReference type="Pfam" id="PF02872">
    <property type="entry name" value="5_nucleotid_C"/>
    <property type="match status" value="1"/>
</dbReference>
<dbReference type="InterPro" id="IPR036907">
    <property type="entry name" value="5'-Nucleotdase_C_sf"/>
</dbReference>
<keyword evidence="3" id="KW-0547">Nucleotide-binding</keyword>
<feature type="region of interest" description="Disordered" evidence="4">
    <location>
        <begin position="1"/>
        <end position="21"/>
    </location>
</feature>
<evidence type="ECO:0000313" key="7">
    <source>
        <dbReference type="EMBL" id="KAK4129951.1"/>
    </source>
</evidence>
<dbReference type="Gene3D" id="3.90.780.10">
    <property type="entry name" value="5'-Nucleotidase, C-terminal domain"/>
    <property type="match status" value="1"/>
</dbReference>
<dbReference type="InterPro" id="IPR006179">
    <property type="entry name" value="5_nucleotidase/apyrase"/>
</dbReference>
<dbReference type="PANTHER" id="PTHR11575:SF48">
    <property type="entry name" value="5'-NUCLEOTIDASE"/>
    <property type="match status" value="1"/>
</dbReference>
<evidence type="ECO:0000259" key="6">
    <source>
        <dbReference type="Pfam" id="PF02872"/>
    </source>
</evidence>
<dbReference type="GO" id="GO:0000166">
    <property type="term" value="F:nucleotide binding"/>
    <property type="evidence" value="ECO:0007669"/>
    <property type="project" value="UniProtKB-KW"/>
</dbReference>
<reference evidence="7" key="2">
    <citation type="submission" date="2023-05" db="EMBL/GenBank/DDBJ databases">
        <authorList>
            <consortium name="Lawrence Berkeley National Laboratory"/>
            <person name="Steindorff A."/>
            <person name="Hensen N."/>
            <person name="Bonometti L."/>
            <person name="Westerberg I."/>
            <person name="Brannstrom I.O."/>
            <person name="Guillou S."/>
            <person name="Cros-Aarteil S."/>
            <person name="Calhoun S."/>
            <person name="Haridas S."/>
            <person name="Kuo A."/>
            <person name="Mondo S."/>
            <person name="Pangilinan J."/>
            <person name="Riley R."/>
            <person name="Labutti K."/>
            <person name="Andreopoulos B."/>
            <person name="Lipzen A."/>
            <person name="Chen C."/>
            <person name="Yanf M."/>
            <person name="Daum C."/>
            <person name="Ng V."/>
            <person name="Clum A."/>
            <person name="Ohm R."/>
            <person name="Martin F."/>
            <person name="Silar P."/>
            <person name="Natvig D."/>
            <person name="Lalanne C."/>
            <person name="Gautier V."/>
            <person name="Ament-Velasquez S.L."/>
            <person name="Kruys A."/>
            <person name="Hutchinson M.I."/>
            <person name="Powell A.J."/>
            <person name="Barry K."/>
            <person name="Miller A.N."/>
            <person name="Grigoriev I.V."/>
            <person name="Debuchy R."/>
            <person name="Gladieux P."/>
            <person name="Thoren M.H."/>
            <person name="Johannesson H."/>
        </authorList>
    </citation>
    <scope>NUCLEOTIDE SEQUENCE</scope>
    <source>
        <strain evidence="7">CBS 123565</strain>
    </source>
</reference>
<name>A0AAN6Z9L6_9PEZI</name>
<dbReference type="SUPFAM" id="SSF56300">
    <property type="entry name" value="Metallo-dependent phosphatases"/>
    <property type="match status" value="1"/>
</dbReference>
<dbReference type="AlphaFoldDB" id="A0AAN6Z9L6"/>
<comment type="similarity">
    <text evidence="1 3">Belongs to the 5'-nucleotidase family.</text>
</comment>
<reference evidence="7" key="1">
    <citation type="journal article" date="2023" name="Mol. Phylogenet. Evol.">
        <title>Genome-scale phylogeny and comparative genomics of the fungal order Sordariales.</title>
        <authorList>
            <person name="Hensen N."/>
            <person name="Bonometti L."/>
            <person name="Westerberg I."/>
            <person name="Brannstrom I.O."/>
            <person name="Guillou S."/>
            <person name="Cros-Aarteil S."/>
            <person name="Calhoun S."/>
            <person name="Haridas S."/>
            <person name="Kuo A."/>
            <person name="Mondo S."/>
            <person name="Pangilinan J."/>
            <person name="Riley R."/>
            <person name="LaButti K."/>
            <person name="Andreopoulos B."/>
            <person name="Lipzen A."/>
            <person name="Chen C."/>
            <person name="Yan M."/>
            <person name="Daum C."/>
            <person name="Ng V."/>
            <person name="Clum A."/>
            <person name="Steindorff A."/>
            <person name="Ohm R.A."/>
            <person name="Martin F."/>
            <person name="Silar P."/>
            <person name="Natvig D.O."/>
            <person name="Lalanne C."/>
            <person name="Gautier V."/>
            <person name="Ament-Velasquez S.L."/>
            <person name="Kruys A."/>
            <person name="Hutchinson M.I."/>
            <person name="Powell A.J."/>
            <person name="Barry K."/>
            <person name="Miller A.N."/>
            <person name="Grigoriev I.V."/>
            <person name="Debuchy R."/>
            <person name="Gladieux P."/>
            <person name="Hiltunen Thoren M."/>
            <person name="Johannesson H."/>
        </authorList>
    </citation>
    <scope>NUCLEOTIDE SEQUENCE</scope>
    <source>
        <strain evidence="7">CBS 123565</strain>
    </source>
</reference>
<dbReference type="Pfam" id="PF00149">
    <property type="entry name" value="Metallophos"/>
    <property type="match status" value="1"/>
</dbReference>
<evidence type="ECO:0000256" key="2">
    <source>
        <dbReference type="ARBA" id="ARBA00022729"/>
    </source>
</evidence>
<feature type="region of interest" description="Disordered" evidence="4">
    <location>
        <begin position="537"/>
        <end position="564"/>
    </location>
</feature>
<dbReference type="PRINTS" id="PR01607">
    <property type="entry name" value="APYRASEFAMLY"/>
</dbReference>
<sequence length="667" mass="73185">MGPASYAPSAEPSVTFSSGQDVVNRPPDLRLVHYNDVYHLDPSSAEPAGGVARFVTVCKEYRDAERFRGQPELVTLFSGDAFNPSLESSITKGSHMVPLLNLIGTDCACVGNHDLDFGVMQFRHLTSRCNFPWLLANVLDPALGEGVPLGNAKKTHMITASNGIKIGVLGLGEREWLETINALPPNIIYRSASEVARELVPQLRAEGADIIVALTHMREPNDNKLAAQLGGDMIDIILGGHDHFYAHSVIHGTHVLRSGSDFKQLSYLEIRRAPSGSARKWDVDIWRRDIMRAVREDAQTAALVDKLTAKLKKSLEKAIGYTAAPLDARFTTVRLRESNLGNFVCDIMRHHYGTDCALIAAGTIRGDQVYAPGPIRVKDVTDCFPFEDPVVAIKVSGRGVWDALENSVSMYPALEGRFPQVSNVVFKFDPSRPARSRILSVEIGGSPLEDDRIYSMATRGYMARGKDGFRSLLVRSAGGECEEVVSEDNGILISAMLRQYFMSLTVLARWKRWGPSLDRHWSKVAADVAKCHPIIANAAGSPPMSPPKATPRPGGSKMGRGDGWAGWTPARLRQRLGSIPPLLGRAEDDSDSDSGIDGRRMRESALELDRELAIMRRFFRKWCRVVGVNGRACDNLTETECQCEVGWTKAVAPRVEGRIQMVTAASA</sequence>
<dbReference type="CDD" id="cd07406">
    <property type="entry name" value="MPP_CG11883_N"/>
    <property type="match status" value="1"/>
</dbReference>
<evidence type="ECO:0000259" key="5">
    <source>
        <dbReference type="Pfam" id="PF00149"/>
    </source>
</evidence>